<dbReference type="SUPFAM" id="SSF53474">
    <property type="entry name" value="alpha/beta-Hydrolases"/>
    <property type="match status" value="1"/>
</dbReference>
<dbReference type="Gene3D" id="3.40.50.1820">
    <property type="entry name" value="alpha/beta hydrolase"/>
    <property type="match status" value="1"/>
</dbReference>
<dbReference type="PRINTS" id="PR00412">
    <property type="entry name" value="EPOXHYDRLASE"/>
</dbReference>
<organism evidence="3 4">
    <name type="scientific">Bosea robiniae</name>
    <dbReference type="NCBI Taxonomy" id="1036780"/>
    <lineage>
        <taxon>Bacteria</taxon>
        <taxon>Pseudomonadati</taxon>
        <taxon>Pseudomonadota</taxon>
        <taxon>Alphaproteobacteria</taxon>
        <taxon>Hyphomicrobiales</taxon>
        <taxon>Boseaceae</taxon>
        <taxon>Bosea</taxon>
    </lineage>
</organism>
<dbReference type="EMBL" id="FNBZ01000007">
    <property type="protein sequence ID" value="SDH14242.1"/>
    <property type="molecule type" value="Genomic_DNA"/>
</dbReference>
<evidence type="ECO:0000259" key="2">
    <source>
        <dbReference type="Pfam" id="PF00561"/>
    </source>
</evidence>
<proteinExistence type="predicted"/>
<dbReference type="InterPro" id="IPR000073">
    <property type="entry name" value="AB_hydrolase_1"/>
</dbReference>
<dbReference type="Proteomes" id="UP000199468">
    <property type="component" value="Unassembled WGS sequence"/>
</dbReference>
<evidence type="ECO:0000256" key="1">
    <source>
        <dbReference type="ARBA" id="ARBA00022801"/>
    </source>
</evidence>
<dbReference type="Pfam" id="PF00561">
    <property type="entry name" value="Abhydrolase_1"/>
    <property type="match status" value="1"/>
</dbReference>
<dbReference type="InterPro" id="IPR000639">
    <property type="entry name" value="Epox_hydrolase-like"/>
</dbReference>
<reference evidence="3 4" key="1">
    <citation type="submission" date="2016-10" db="EMBL/GenBank/DDBJ databases">
        <authorList>
            <person name="Varghese N."/>
            <person name="Submissions S."/>
        </authorList>
    </citation>
    <scope>NUCLEOTIDE SEQUENCE [LARGE SCALE GENOMIC DNA]</scope>
    <source>
        <strain evidence="3 4">DSM 26672</strain>
    </source>
</reference>
<keyword evidence="4" id="KW-1185">Reference proteome</keyword>
<gene>
    <name evidence="3" type="ORF">SAMN05421844_1072</name>
</gene>
<feature type="domain" description="AB hydrolase-1" evidence="2">
    <location>
        <begin position="30"/>
        <end position="268"/>
    </location>
</feature>
<evidence type="ECO:0000313" key="4">
    <source>
        <dbReference type="Proteomes" id="UP000199468"/>
    </source>
</evidence>
<evidence type="ECO:0000313" key="3">
    <source>
        <dbReference type="EMBL" id="SDH14242.1"/>
    </source>
</evidence>
<name>A0ABY0P3K4_9HYPH</name>
<accession>A0ABY0P3K4</accession>
<protein>
    <submittedName>
        <fullName evidence="3">Pimeloyl-ACP methyl ester carboxylesterase</fullName>
    </submittedName>
</protein>
<comment type="caution">
    <text evidence="3">The sequence shown here is derived from an EMBL/GenBank/DDBJ whole genome shotgun (WGS) entry which is preliminary data.</text>
</comment>
<dbReference type="PANTHER" id="PTHR43329">
    <property type="entry name" value="EPOXIDE HYDROLASE"/>
    <property type="match status" value="1"/>
</dbReference>
<dbReference type="RefSeq" id="WP_061971538.1">
    <property type="nucleotide sequence ID" value="NZ_FNBZ01000007.1"/>
</dbReference>
<sequence length="283" mass="31395">MSTKLEGFEHRMVMAGEVGLHAVIGGSGSPVVLLHGFPQTWWEWHKVMPELSKHHTVIALDLRGAGHSDKPQAGYDKASMAADVHAAMRSLGFARYAVCGHDIGAMVALALAFQHREALTRLAILDAPMPGWSQWEANFADPKVWHFAFHMRRDLPELLIQGRELTYVSTFLSDRAFNHGAFEHHDIEIFARALAQVGNTRGALEWYRAFPLDHANGLAWKKAPLTIPVMALGGEHRYGEKMIPMLKEFASSVVGGSIAGCGHWVPEERPAETAKRLLSFFET</sequence>
<keyword evidence="1" id="KW-0378">Hydrolase</keyword>
<dbReference type="InterPro" id="IPR029058">
    <property type="entry name" value="AB_hydrolase_fold"/>
</dbReference>